<dbReference type="GO" id="GO:0005762">
    <property type="term" value="C:mitochondrial large ribosomal subunit"/>
    <property type="evidence" value="ECO:0007669"/>
    <property type="project" value="TreeGrafter"/>
</dbReference>
<evidence type="ECO:0000256" key="6">
    <source>
        <dbReference type="ARBA" id="ARBA00023274"/>
    </source>
</evidence>
<evidence type="ECO:0000256" key="8">
    <source>
        <dbReference type="ARBA" id="ARBA00076963"/>
    </source>
</evidence>
<dbReference type="FunFam" id="2.40.50.100:FF:000031">
    <property type="entry name" value="39S ribosomal protein L27, mitochondrial"/>
    <property type="match status" value="1"/>
</dbReference>
<keyword evidence="11" id="KW-1185">Reference proteome</keyword>
<sequence>STDIIRWASKKTGGSTRTAKKSGIKKHRGWKRQDGHWVESGTLLVTQRTLRFHPGLNVGMGRNGTLYAKVPGTVLVTCEKTDPNWEHTWIQRHYAGREHTEFYKKYYNILPKPQHQNFILIDQI</sequence>
<dbReference type="InterPro" id="IPR001684">
    <property type="entry name" value="Ribosomal_bL27"/>
</dbReference>
<feature type="region of interest" description="Disordered" evidence="9">
    <location>
        <begin position="8"/>
        <end position="31"/>
    </location>
</feature>
<evidence type="ECO:0000256" key="1">
    <source>
        <dbReference type="ARBA" id="ARBA00004173"/>
    </source>
</evidence>
<feature type="compositionally biased region" description="Basic residues" evidence="9">
    <location>
        <begin position="18"/>
        <end position="30"/>
    </location>
</feature>
<evidence type="ECO:0000256" key="7">
    <source>
        <dbReference type="ARBA" id="ARBA00035267"/>
    </source>
</evidence>
<dbReference type="PANTHER" id="PTHR15893:SF0">
    <property type="entry name" value="LARGE RIBOSOMAL SUBUNIT PROTEIN BL27M"/>
    <property type="match status" value="1"/>
</dbReference>
<organism evidence="10 11">
    <name type="scientific">Pyrocoelia pectoralis</name>
    <dbReference type="NCBI Taxonomy" id="417401"/>
    <lineage>
        <taxon>Eukaryota</taxon>
        <taxon>Metazoa</taxon>
        <taxon>Ecdysozoa</taxon>
        <taxon>Arthropoda</taxon>
        <taxon>Hexapoda</taxon>
        <taxon>Insecta</taxon>
        <taxon>Pterygota</taxon>
        <taxon>Neoptera</taxon>
        <taxon>Endopterygota</taxon>
        <taxon>Coleoptera</taxon>
        <taxon>Polyphaga</taxon>
        <taxon>Elateriformia</taxon>
        <taxon>Elateroidea</taxon>
        <taxon>Lampyridae</taxon>
        <taxon>Lampyrinae</taxon>
        <taxon>Pyrocoelia</taxon>
    </lineage>
</organism>
<dbReference type="PRINTS" id="PR00063">
    <property type="entry name" value="RIBOSOMALL27"/>
</dbReference>
<dbReference type="PANTHER" id="PTHR15893">
    <property type="entry name" value="RIBOSOMAL PROTEIN L27"/>
    <property type="match status" value="1"/>
</dbReference>
<dbReference type="Gene3D" id="2.40.50.100">
    <property type="match status" value="1"/>
</dbReference>
<comment type="subcellular location">
    <subcellularLocation>
        <location evidence="1">Mitochondrion</location>
    </subcellularLocation>
</comment>
<evidence type="ECO:0000256" key="3">
    <source>
        <dbReference type="ARBA" id="ARBA00022946"/>
    </source>
</evidence>
<accession>A0AAN7ZIN3</accession>
<dbReference type="EMBL" id="JAVRBK010000008">
    <property type="protein sequence ID" value="KAK5640493.1"/>
    <property type="molecule type" value="Genomic_DNA"/>
</dbReference>
<evidence type="ECO:0000313" key="11">
    <source>
        <dbReference type="Proteomes" id="UP001329430"/>
    </source>
</evidence>
<keyword evidence="5" id="KW-0496">Mitochondrion</keyword>
<proteinExistence type="inferred from homology"/>
<comment type="similarity">
    <text evidence="2">Belongs to the bacterial ribosomal protein bL27 family.</text>
</comment>
<protein>
    <recommendedName>
        <fullName evidence="7">Large ribosomal subunit protein bL27m</fullName>
    </recommendedName>
    <alternativeName>
        <fullName evidence="8">39S ribosomal protein L27, mitochondrial</fullName>
    </alternativeName>
</protein>
<dbReference type="Pfam" id="PF01016">
    <property type="entry name" value="Ribosomal_L27"/>
    <property type="match status" value="1"/>
</dbReference>
<evidence type="ECO:0000256" key="2">
    <source>
        <dbReference type="ARBA" id="ARBA00010797"/>
    </source>
</evidence>
<gene>
    <name evidence="10" type="ORF">RI129_011304</name>
</gene>
<keyword evidence="6" id="KW-0687">Ribonucleoprotein</keyword>
<keyword evidence="3" id="KW-0809">Transit peptide</keyword>
<reference evidence="10 11" key="1">
    <citation type="journal article" date="2024" name="Insects">
        <title>An Improved Chromosome-Level Genome Assembly of the Firefly Pyrocoelia pectoralis.</title>
        <authorList>
            <person name="Fu X."/>
            <person name="Meyer-Rochow V.B."/>
            <person name="Ballantyne L."/>
            <person name="Zhu X."/>
        </authorList>
    </citation>
    <scope>NUCLEOTIDE SEQUENCE [LARGE SCALE GENOMIC DNA]</scope>
    <source>
        <strain evidence="10">XCY_ONT2</strain>
    </source>
</reference>
<dbReference type="AlphaFoldDB" id="A0AAN7ZIN3"/>
<comment type="caution">
    <text evidence="10">The sequence shown here is derived from an EMBL/GenBank/DDBJ whole genome shotgun (WGS) entry which is preliminary data.</text>
</comment>
<dbReference type="Proteomes" id="UP001329430">
    <property type="component" value="Chromosome 8"/>
</dbReference>
<dbReference type="GO" id="GO:0003735">
    <property type="term" value="F:structural constituent of ribosome"/>
    <property type="evidence" value="ECO:0007669"/>
    <property type="project" value="InterPro"/>
</dbReference>
<evidence type="ECO:0000313" key="10">
    <source>
        <dbReference type="EMBL" id="KAK5640493.1"/>
    </source>
</evidence>
<dbReference type="GO" id="GO:0006412">
    <property type="term" value="P:translation"/>
    <property type="evidence" value="ECO:0007669"/>
    <property type="project" value="InterPro"/>
</dbReference>
<evidence type="ECO:0000256" key="9">
    <source>
        <dbReference type="SAM" id="MobiDB-lite"/>
    </source>
</evidence>
<evidence type="ECO:0000256" key="4">
    <source>
        <dbReference type="ARBA" id="ARBA00022980"/>
    </source>
</evidence>
<name>A0AAN7ZIN3_9COLE</name>
<keyword evidence="4" id="KW-0689">Ribosomal protein</keyword>
<dbReference type="GO" id="GO:0005743">
    <property type="term" value="C:mitochondrial inner membrane"/>
    <property type="evidence" value="ECO:0007669"/>
    <property type="project" value="UniProtKB-ARBA"/>
</dbReference>
<evidence type="ECO:0000256" key="5">
    <source>
        <dbReference type="ARBA" id="ARBA00023128"/>
    </source>
</evidence>
<feature type="non-terminal residue" evidence="10">
    <location>
        <position position="1"/>
    </location>
</feature>
<dbReference type="SUPFAM" id="SSF110324">
    <property type="entry name" value="Ribosomal L27 protein-like"/>
    <property type="match status" value="1"/>
</dbReference>